<dbReference type="EMBL" id="FMCV01000012">
    <property type="protein sequence ID" value="SCF23695.1"/>
    <property type="molecule type" value="Genomic_DNA"/>
</dbReference>
<reference evidence="3" key="1">
    <citation type="submission" date="2016-06" db="EMBL/GenBank/DDBJ databases">
        <authorList>
            <person name="Varghese N."/>
        </authorList>
    </citation>
    <scope>NUCLEOTIDE SEQUENCE [LARGE SCALE GENOMIC DNA]</scope>
    <source>
        <strain evidence="3">DSM 45555</strain>
    </source>
</reference>
<protein>
    <submittedName>
        <fullName evidence="2">Uncharacterized protein</fullName>
    </submittedName>
</protein>
<keyword evidence="1" id="KW-0812">Transmembrane</keyword>
<evidence type="ECO:0000313" key="3">
    <source>
        <dbReference type="Proteomes" id="UP000198551"/>
    </source>
</evidence>
<sequence>MAVVAVLVVAVTLSAIQWYLSDDPKPERFGVLLRDRVPGVVGTIVGLLLARWLTGSGRRWQKNR</sequence>
<evidence type="ECO:0000313" key="2">
    <source>
        <dbReference type="EMBL" id="SCF23695.1"/>
    </source>
</evidence>
<proteinExistence type="predicted"/>
<evidence type="ECO:0000256" key="1">
    <source>
        <dbReference type="SAM" id="Phobius"/>
    </source>
</evidence>
<organism evidence="2 3">
    <name type="scientific">Micromonospora marina</name>
    <dbReference type="NCBI Taxonomy" id="307120"/>
    <lineage>
        <taxon>Bacteria</taxon>
        <taxon>Bacillati</taxon>
        <taxon>Actinomycetota</taxon>
        <taxon>Actinomycetes</taxon>
        <taxon>Micromonosporales</taxon>
        <taxon>Micromonosporaceae</taxon>
        <taxon>Micromonospora</taxon>
    </lineage>
</organism>
<keyword evidence="1" id="KW-0472">Membrane</keyword>
<accession>A0A1C4YSH0</accession>
<feature type="transmembrane region" description="Helical" evidence="1">
    <location>
        <begin position="38"/>
        <end position="54"/>
    </location>
</feature>
<dbReference type="Proteomes" id="UP000198551">
    <property type="component" value="Unassembled WGS sequence"/>
</dbReference>
<gene>
    <name evidence="2" type="ORF">GA0070215_112130</name>
</gene>
<keyword evidence="1" id="KW-1133">Transmembrane helix</keyword>
<name>A0A1C4YSH0_9ACTN</name>
<dbReference type="AlphaFoldDB" id="A0A1C4YSH0"/>
<keyword evidence="3" id="KW-1185">Reference proteome</keyword>